<organism evidence="1 2">
    <name type="scientific">Choristoneura fumiferana</name>
    <name type="common">Spruce budworm moth</name>
    <name type="synonym">Archips fumiferana</name>
    <dbReference type="NCBI Taxonomy" id="7141"/>
    <lineage>
        <taxon>Eukaryota</taxon>
        <taxon>Metazoa</taxon>
        <taxon>Ecdysozoa</taxon>
        <taxon>Arthropoda</taxon>
        <taxon>Hexapoda</taxon>
        <taxon>Insecta</taxon>
        <taxon>Pterygota</taxon>
        <taxon>Neoptera</taxon>
        <taxon>Endopterygota</taxon>
        <taxon>Lepidoptera</taxon>
        <taxon>Glossata</taxon>
        <taxon>Ditrysia</taxon>
        <taxon>Tortricoidea</taxon>
        <taxon>Tortricidae</taxon>
        <taxon>Tortricinae</taxon>
        <taxon>Choristoneura</taxon>
    </lineage>
</organism>
<sequence length="133" mass="14575">RSFLSPLFWPQLWPGLRRATGTSTSTRPRRRASSGTTRPPPRRQTTTTTTRTPSTSSRTRWRTLTPATASRSTRRATATASPATTACTRPTVPSGLCTTQPIRMDSTQKLSVKVTLSTLPPLTSLNTIEDFIS</sequence>
<accession>A0ACC0JY90</accession>
<evidence type="ECO:0000313" key="2">
    <source>
        <dbReference type="Proteomes" id="UP001064048"/>
    </source>
</evidence>
<dbReference type="EMBL" id="CM046112">
    <property type="protein sequence ID" value="KAI8429075.1"/>
    <property type="molecule type" value="Genomic_DNA"/>
</dbReference>
<comment type="caution">
    <text evidence="1">The sequence shown here is derived from an EMBL/GenBank/DDBJ whole genome shotgun (WGS) entry which is preliminary data.</text>
</comment>
<evidence type="ECO:0000313" key="1">
    <source>
        <dbReference type="EMBL" id="KAI8429075.1"/>
    </source>
</evidence>
<reference evidence="1 2" key="1">
    <citation type="journal article" date="2022" name="Genome Biol. Evol.">
        <title>The Spruce Budworm Genome: Reconstructing the Evolutionary History of Antifreeze Proteins.</title>
        <authorList>
            <person name="Beliveau C."/>
            <person name="Gagne P."/>
            <person name="Picq S."/>
            <person name="Vernygora O."/>
            <person name="Keeling C.I."/>
            <person name="Pinkney K."/>
            <person name="Doucet D."/>
            <person name="Wen F."/>
            <person name="Johnston J.S."/>
            <person name="Maaroufi H."/>
            <person name="Boyle B."/>
            <person name="Laroche J."/>
            <person name="Dewar K."/>
            <person name="Juretic N."/>
            <person name="Blackburn G."/>
            <person name="Nisole A."/>
            <person name="Brunet B."/>
            <person name="Brandao M."/>
            <person name="Lumley L."/>
            <person name="Duan J."/>
            <person name="Quan G."/>
            <person name="Lucarotti C.J."/>
            <person name="Roe A.D."/>
            <person name="Sperling F.A.H."/>
            <person name="Levesque R.C."/>
            <person name="Cusson M."/>
        </authorList>
    </citation>
    <scope>NUCLEOTIDE SEQUENCE [LARGE SCALE GENOMIC DNA]</scope>
    <source>
        <strain evidence="1">Glfc:IPQL:Cfum</strain>
    </source>
</reference>
<keyword evidence="2" id="KW-1185">Reference proteome</keyword>
<dbReference type="Proteomes" id="UP001064048">
    <property type="component" value="Chromosome 12"/>
</dbReference>
<proteinExistence type="predicted"/>
<feature type="non-terminal residue" evidence="1">
    <location>
        <position position="1"/>
    </location>
</feature>
<gene>
    <name evidence="1" type="ORF">MSG28_007641</name>
</gene>
<name>A0ACC0JY90_CHOFU</name>
<protein>
    <submittedName>
        <fullName evidence="1">Uncharacterized protein</fullName>
    </submittedName>
</protein>